<dbReference type="AlphaFoldDB" id="A0A7I8KZE9"/>
<organism evidence="2 3">
    <name type="scientific">Spirodela intermedia</name>
    <name type="common">Intermediate duckweed</name>
    <dbReference type="NCBI Taxonomy" id="51605"/>
    <lineage>
        <taxon>Eukaryota</taxon>
        <taxon>Viridiplantae</taxon>
        <taxon>Streptophyta</taxon>
        <taxon>Embryophyta</taxon>
        <taxon>Tracheophyta</taxon>
        <taxon>Spermatophyta</taxon>
        <taxon>Magnoliopsida</taxon>
        <taxon>Liliopsida</taxon>
        <taxon>Araceae</taxon>
        <taxon>Lemnoideae</taxon>
        <taxon>Spirodela</taxon>
    </lineage>
</organism>
<keyword evidence="3" id="KW-1185">Reference proteome</keyword>
<dbReference type="EMBL" id="LR746272">
    <property type="protein sequence ID" value="CAA7402872.1"/>
    <property type="molecule type" value="Genomic_DNA"/>
</dbReference>
<dbReference type="Proteomes" id="UP000663760">
    <property type="component" value="Chromosome 9"/>
</dbReference>
<reference evidence="2" key="1">
    <citation type="submission" date="2020-02" db="EMBL/GenBank/DDBJ databases">
        <authorList>
            <person name="Scholz U."/>
            <person name="Mascher M."/>
            <person name="Fiebig A."/>
        </authorList>
    </citation>
    <scope>NUCLEOTIDE SEQUENCE</scope>
</reference>
<proteinExistence type="predicted"/>
<protein>
    <submittedName>
        <fullName evidence="2">Uncharacterized protein</fullName>
    </submittedName>
</protein>
<feature type="compositionally biased region" description="Polar residues" evidence="1">
    <location>
        <begin position="31"/>
        <end position="40"/>
    </location>
</feature>
<sequence length="40" mass="4624">MADPRLPSSLSLLSLRPQNRNKQVTHDRCSTKVSWTRWTG</sequence>
<evidence type="ECO:0000256" key="1">
    <source>
        <dbReference type="SAM" id="MobiDB-lite"/>
    </source>
</evidence>
<evidence type="ECO:0000313" key="2">
    <source>
        <dbReference type="EMBL" id="CAA7402872.1"/>
    </source>
</evidence>
<accession>A0A7I8KZE9</accession>
<feature type="region of interest" description="Disordered" evidence="1">
    <location>
        <begin position="1"/>
        <end position="40"/>
    </location>
</feature>
<evidence type="ECO:0000313" key="3">
    <source>
        <dbReference type="Proteomes" id="UP000663760"/>
    </source>
</evidence>
<name>A0A7I8KZE9_SPIIN</name>
<gene>
    <name evidence="2" type="ORF">SI8410_09013550</name>
</gene>
<feature type="compositionally biased region" description="Low complexity" evidence="1">
    <location>
        <begin position="1"/>
        <end position="17"/>
    </location>
</feature>